<protein>
    <recommendedName>
        <fullName evidence="5">NADH dehydrogenase [ubiquinone] flavoprotein 3, mitochondrial</fullName>
    </recommendedName>
</protein>
<proteinExistence type="predicted"/>
<evidence type="ECO:0000313" key="3">
    <source>
        <dbReference type="EMBL" id="KAK6190476.1"/>
    </source>
</evidence>
<dbReference type="Pfam" id="PF15880">
    <property type="entry name" value="NDUFV3"/>
    <property type="match status" value="1"/>
</dbReference>
<accession>A0AAN8K2Q9</accession>
<dbReference type="InterPro" id="IPR026193">
    <property type="entry name" value="NDUFV3"/>
</dbReference>
<dbReference type="AlphaFoldDB" id="A0AAN8K2Q9"/>
<evidence type="ECO:0000256" key="1">
    <source>
        <dbReference type="SAM" id="MobiDB-lite"/>
    </source>
</evidence>
<reference evidence="2 4" key="1">
    <citation type="submission" date="2024-01" db="EMBL/GenBank/DDBJ databases">
        <title>The genome of the rayed Mediterranean limpet Patella caerulea (Linnaeus, 1758).</title>
        <authorList>
            <person name="Anh-Thu Weber A."/>
            <person name="Halstead-Nussloch G."/>
        </authorList>
    </citation>
    <scope>NUCLEOTIDE SEQUENCE [LARGE SCALE GENOMIC DNA]</scope>
    <source>
        <strain evidence="2">AATW-2023a</strain>
        <tissue evidence="2">Whole specimen</tissue>
    </source>
</reference>
<dbReference type="GO" id="GO:0045271">
    <property type="term" value="C:respiratory chain complex I"/>
    <property type="evidence" value="ECO:0007669"/>
    <property type="project" value="InterPro"/>
</dbReference>
<sequence>MLPTRFINRLANSSVPRLICISQQNYVKSADGGATKETKEKKTAKKTAPTAQKLDNKSYQVPEYYGHNDMTFFDLDVEMLSSRLPQPSSLKKPTT</sequence>
<name>A0AAN8K2Q9_PATCE</name>
<dbReference type="EMBL" id="JAZGQO010000006">
    <property type="protein sequence ID" value="KAK6183908.1"/>
    <property type="molecule type" value="Genomic_DNA"/>
</dbReference>
<feature type="region of interest" description="Disordered" evidence="1">
    <location>
        <begin position="31"/>
        <end position="53"/>
    </location>
</feature>
<dbReference type="EMBL" id="JAZGQO010000002">
    <property type="protein sequence ID" value="KAK6190476.1"/>
    <property type="molecule type" value="Genomic_DNA"/>
</dbReference>
<dbReference type="GO" id="GO:0005739">
    <property type="term" value="C:mitochondrion"/>
    <property type="evidence" value="ECO:0007669"/>
    <property type="project" value="InterPro"/>
</dbReference>
<evidence type="ECO:0008006" key="5">
    <source>
        <dbReference type="Google" id="ProtNLM"/>
    </source>
</evidence>
<evidence type="ECO:0000313" key="2">
    <source>
        <dbReference type="EMBL" id="KAK6183908.1"/>
    </source>
</evidence>
<comment type="caution">
    <text evidence="2">The sequence shown here is derived from an EMBL/GenBank/DDBJ whole genome shotgun (WGS) entry which is preliminary data.</text>
</comment>
<gene>
    <name evidence="3" type="ORF">SNE40_002338</name>
    <name evidence="2" type="ORF">SNE40_006478</name>
</gene>
<dbReference type="Proteomes" id="UP001347796">
    <property type="component" value="Unassembled WGS sequence"/>
</dbReference>
<evidence type="ECO:0000313" key="4">
    <source>
        <dbReference type="Proteomes" id="UP001347796"/>
    </source>
</evidence>
<organism evidence="2 4">
    <name type="scientific">Patella caerulea</name>
    <name type="common">Rayed Mediterranean limpet</name>
    <dbReference type="NCBI Taxonomy" id="87958"/>
    <lineage>
        <taxon>Eukaryota</taxon>
        <taxon>Metazoa</taxon>
        <taxon>Spiralia</taxon>
        <taxon>Lophotrochozoa</taxon>
        <taxon>Mollusca</taxon>
        <taxon>Gastropoda</taxon>
        <taxon>Patellogastropoda</taxon>
        <taxon>Patelloidea</taxon>
        <taxon>Patellidae</taxon>
        <taxon>Patella</taxon>
    </lineage>
</organism>
<keyword evidence="4" id="KW-1185">Reference proteome</keyword>